<feature type="region of interest" description="Disordered" evidence="2">
    <location>
        <begin position="1"/>
        <end position="27"/>
    </location>
</feature>
<dbReference type="Pfam" id="PF13516">
    <property type="entry name" value="LRR_6"/>
    <property type="match status" value="2"/>
</dbReference>
<dbReference type="GO" id="GO:0019005">
    <property type="term" value="C:SCF ubiquitin ligase complex"/>
    <property type="evidence" value="ECO:0007669"/>
    <property type="project" value="TreeGrafter"/>
</dbReference>
<dbReference type="InterPro" id="IPR001611">
    <property type="entry name" value="Leu-rich_rpt"/>
</dbReference>
<protein>
    <submittedName>
        <fullName evidence="4">Aste57867_21793 protein</fullName>
    </submittedName>
</protein>
<evidence type="ECO:0000313" key="5">
    <source>
        <dbReference type="Proteomes" id="UP000332933"/>
    </source>
</evidence>
<dbReference type="Proteomes" id="UP000332933">
    <property type="component" value="Unassembled WGS sequence"/>
</dbReference>
<accession>A0A485LIG7</accession>
<keyword evidence="5" id="KW-1185">Reference proteome</keyword>
<evidence type="ECO:0000313" key="3">
    <source>
        <dbReference type="EMBL" id="KAF0686422.1"/>
    </source>
</evidence>
<reference evidence="4 5" key="1">
    <citation type="submission" date="2019-03" db="EMBL/GenBank/DDBJ databases">
        <authorList>
            <person name="Gaulin E."/>
            <person name="Dumas B."/>
        </authorList>
    </citation>
    <scope>NUCLEOTIDE SEQUENCE [LARGE SCALE GENOMIC DNA]</scope>
    <source>
        <strain evidence="4">CBS 568.67</strain>
    </source>
</reference>
<evidence type="ECO:0000313" key="4">
    <source>
        <dbReference type="EMBL" id="VFT98462.1"/>
    </source>
</evidence>
<dbReference type="InterPro" id="IPR000048">
    <property type="entry name" value="IQ_motif_EF-hand-BS"/>
</dbReference>
<dbReference type="EMBL" id="VJMH01007002">
    <property type="protein sequence ID" value="KAF0686422.1"/>
    <property type="molecule type" value="Genomic_DNA"/>
</dbReference>
<dbReference type="Gene3D" id="3.80.10.10">
    <property type="entry name" value="Ribonuclease Inhibitor"/>
    <property type="match status" value="4"/>
</dbReference>
<dbReference type="PANTHER" id="PTHR13318">
    <property type="entry name" value="PARTNER OF PAIRED, ISOFORM B-RELATED"/>
    <property type="match status" value="1"/>
</dbReference>
<dbReference type="SMART" id="SM00367">
    <property type="entry name" value="LRR_CC"/>
    <property type="match status" value="12"/>
</dbReference>
<dbReference type="InterPro" id="IPR032675">
    <property type="entry name" value="LRR_dom_sf"/>
</dbReference>
<dbReference type="GO" id="GO:0031146">
    <property type="term" value="P:SCF-dependent proteasomal ubiquitin-dependent protein catabolic process"/>
    <property type="evidence" value="ECO:0007669"/>
    <property type="project" value="TreeGrafter"/>
</dbReference>
<organism evidence="4 5">
    <name type="scientific">Aphanomyces stellatus</name>
    <dbReference type="NCBI Taxonomy" id="120398"/>
    <lineage>
        <taxon>Eukaryota</taxon>
        <taxon>Sar</taxon>
        <taxon>Stramenopiles</taxon>
        <taxon>Oomycota</taxon>
        <taxon>Saprolegniomycetes</taxon>
        <taxon>Saprolegniales</taxon>
        <taxon>Verrucalvaceae</taxon>
        <taxon>Aphanomyces</taxon>
    </lineage>
</organism>
<evidence type="ECO:0000256" key="2">
    <source>
        <dbReference type="SAM" id="MobiDB-lite"/>
    </source>
</evidence>
<dbReference type="SUPFAM" id="SSF52047">
    <property type="entry name" value="RNI-like"/>
    <property type="match status" value="1"/>
</dbReference>
<proteinExistence type="predicted"/>
<feature type="coiled-coil region" evidence="1">
    <location>
        <begin position="750"/>
        <end position="784"/>
    </location>
</feature>
<name>A0A485LIG7_9STRA</name>
<dbReference type="PROSITE" id="PS50096">
    <property type="entry name" value="IQ"/>
    <property type="match status" value="3"/>
</dbReference>
<gene>
    <name evidence="4" type="primary">Aste57867_21793</name>
    <name evidence="3" type="ORF">As57867_021724</name>
    <name evidence="4" type="ORF">ASTE57867_21793</name>
</gene>
<sequence>MNPHPTSSSPYSPPKETDMPTPTRRKRSFRIFKESSNLLRTRGYLIPLPTAVNPIPELLLEKKSPFPDNAPSTPQRPHSFFKMLHRKAKPQHVVRLPSIDPPPTSNNAAPDEVVLTLSTPPTTATVTHAPMVVVPPAMTASIPLDLFYTSEFRAALSPKVNLSGWAVHDADLAMLVQLHQTSPPTQHLVHLYLNECINFTDDGMKSLGSIPSLRTLHCKQCPQLQGHGLFALAHTLSELDVSGCLWIHDAAVALIARSFSRLQSLSIAHCVNVTNQGLFALADRPHHSAPLLKIDVSGCVKLTDSGLLVLLTHCPKLEYVHATHLPSLEGLTFYACLPQQRLLPSVLTHVDLSHNKALHFSALPTLARGCGRKLTHLTLTHTHGIDDDGLVALGRACPNLVSLVLSGCYAITDYGLVRLVQHVPVANENDVEFDATNTRRCTQLRTLDLTGCFHVTTTAVVAVASQCLYLTHIWLHGLPRLEQPAFHELATRCRYLTDIGCGGLLIQSSEKNFFAAPKLIARSLLHLLVESTATAIHINKCACDAADLAAALTYAPSSRAFRDLQFGSLATDAVCQALRHVGAHLRVLNLSRSRQFTTASLQLVLRATPQLRTLDVQHCDQLTNDWLFDLVRCCASLEHLNMAGNVAMTDAGVKCFVPDTACRRLMSLNVKGVPQVSKACVAAIAASHPQTQICASGLEPKPYDLGVFLARGKWIRQAACKVVAWMQLCLKRYRDKELRRRLMWTRLKFRHQCARRIQRLIREVQEAKREVERQIQAAKDLAEARARGACIIQRNFRTYLFLQLIHREVAAKRAADAFDAAVKRRNLENAAASAIENAYRYYRGRHVTLKWHGWLANFLNCRDRSARAIQRIYRGHRGRRDAAVVLDAQQTILFDHILLEHTRLLAQMYIARLVRGFLGRRAAAKRLAYVLDVARIRDASARVLQRAFRAYFSKIAFQRLLFSNAARIQCRVRGWFGRADAAQYILSTCYASPIVLCLLTSRSIYQLTLAQPWQTKRNAATRWATSMQSAWRGYLGRVRAHTQRAHKLHRMYVEDVAARRLQRFFAHIRRMRHLARVRAEVARRNACATTIQATWRMWLGKVKAYAVFLGRQRRLQHHVIRSMYYQAHVNPASSAWAQWRLVHEGAAHVLVRFYKQSLRARGWLSPSEIRHRMQKATHIQAWIRGFLWRRWTRQYAAAMHAAAHCVQRGWHRKVEWKKWRAVVEGMREKKRLQDEEDRASGIAKTRMKQFANDMLERQLASAIVLQRTYRTRKQRHVYKKSTDARIDAWKAEGGAKLDAHMAKGMQHEVWQAQVWTDTMAKPVKVSQELVIEADKDLGYNDIVAKTTELMQLNLDEEIELLEDELRDLTDECQKEYATYEALAAEESEIHAYVKYFEQVRVSPKLKRERESALASLAPFATQGKRLIIDTSRLANENQRLKYEIIRLEKMRRAFWTFASDRLSFDPLLYELDVTRMLAALEPEWQPNSQHLYDTVLAIVPPKEKAPEASPE</sequence>
<feature type="compositionally biased region" description="Low complexity" evidence="2">
    <location>
        <begin position="1"/>
        <end position="10"/>
    </location>
</feature>
<feature type="coiled-coil region" evidence="1">
    <location>
        <begin position="1344"/>
        <end position="1385"/>
    </location>
</feature>
<dbReference type="InterPro" id="IPR006553">
    <property type="entry name" value="Leu-rich_rpt_Cys-con_subtyp"/>
</dbReference>
<evidence type="ECO:0000256" key="1">
    <source>
        <dbReference type="SAM" id="Coils"/>
    </source>
</evidence>
<dbReference type="OrthoDB" id="550575at2759"/>
<dbReference type="EMBL" id="CAADRA010007028">
    <property type="protein sequence ID" value="VFT98462.1"/>
    <property type="molecule type" value="Genomic_DNA"/>
</dbReference>
<reference evidence="3" key="2">
    <citation type="submission" date="2019-06" db="EMBL/GenBank/DDBJ databases">
        <title>Genomics analysis of Aphanomyces spp. identifies a new class of oomycete effector associated with host adaptation.</title>
        <authorList>
            <person name="Gaulin E."/>
        </authorList>
    </citation>
    <scope>NUCLEOTIDE SEQUENCE</scope>
    <source>
        <strain evidence="3">CBS 578.67</strain>
    </source>
</reference>
<keyword evidence="1" id="KW-0175">Coiled coil</keyword>
<dbReference type="Pfam" id="PF00612">
    <property type="entry name" value="IQ"/>
    <property type="match status" value="3"/>
</dbReference>
<dbReference type="SMART" id="SM00015">
    <property type="entry name" value="IQ"/>
    <property type="match status" value="8"/>
</dbReference>